<name>A0AAD2DTF9_9LAMI</name>
<dbReference type="PANTHER" id="PTHR31307:SF8">
    <property type="entry name" value="ALCOHOL DEHYDROGENASE TRANSCRIPTION FACTOR MYB_SANT-LIKE FAMILY PROTEIN"/>
    <property type="match status" value="1"/>
</dbReference>
<dbReference type="InterPro" id="IPR044823">
    <property type="entry name" value="ASIL1/2-like"/>
</dbReference>
<dbReference type="Gene3D" id="1.10.10.60">
    <property type="entry name" value="Homeodomain-like"/>
    <property type="match status" value="1"/>
</dbReference>
<sequence>MGNCIIMRNPRGTPRKESWSLSSQTMSLSLKGGMWSEEESFVFFEVWGERNTKLGRRNLRTEDWVEVAEKVLEMSGVEKTEMECRSQLNELKNKYKKEKVKVESGQASKWLDRSNLVDEMRDDPG</sequence>
<dbReference type="GO" id="GO:0005634">
    <property type="term" value="C:nucleus"/>
    <property type="evidence" value="ECO:0007669"/>
    <property type="project" value="TreeGrafter"/>
</dbReference>
<organism evidence="3 4">
    <name type="scientific">Fraxinus pennsylvanica</name>
    <dbReference type="NCBI Taxonomy" id="56036"/>
    <lineage>
        <taxon>Eukaryota</taxon>
        <taxon>Viridiplantae</taxon>
        <taxon>Streptophyta</taxon>
        <taxon>Embryophyta</taxon>
        <taxon>Tracheophyta</taxon>
        <taxon>Spermatophyta</taxon>
        <taxon>Magnoliopsida</taxon>
        <taxon>eudicotyledons</taxon>
        <taxon>Gunneridae</taxon>
        <taxon>Pentapetalae</taxon>
        <taxon>asterids</taxon>
        <taxon>lamiids</taxon>
        <taxon>Lamiales</taxon>
        <taxon>Oleaceae</taxon>
        <taxon>Oleeae</taxon>
        <taxon>Fraxinus</taxon>
    </lineage>
</organism>
<feature type="coiled-coil region" evidence="1">
    <location>
        <begin position="81"/>
        <end position="108"/>
    </location>
</feature>
<keyword evidence="4" id="KW-1185">Reference proteome</keyword>
<dbReference type="EMBL" id="OU503041">
    <property type="protein sequence ID" value="CAI9763256.1"/>
    <property type="molecule type" value="Genomic_DNA"/>
</dbReference>
<gene>
    <name evidence="3" type="ORF">FPE_LOCUS10686</name>
</gene>
<dbReference type="InterPro" id="IPR044822">
    <property type="entry name" value="Myb_DNA-bind_4"/>
</dbReference>
<dbReference type="Proteomes" id="UP000834106">
    <property type="component" value="Chromosome 6"/>
</dbReference>
<keyword evidence="1" id="KW-0175">Coiled coil</keyword>
<dbReference type="AlphaFoldDB" id="A0AAD2DTF9"/>
<evidence type="ECO:0000313" key="3">
    <source>
        <dbReference type="EMBL" id="CAI9763256.1"/>
    </source>
</evidence>
<dbReference type="GO" id="GO:0000976">
    <property type="term" value="F:transcription cis-regulatory region binding"/>
    <property type="evidence" value="ECO:0007669"/>
    <property type="project" value="TreeGrafter"/>
</dbReference>
<dbReference type="PANTHER" id="PTHR31307">
    <property type="entry name" value="TRIHELIX TRANSCRIPTION FACTOR ASIL2"/>
    <property type="match status" value="1"/>
</dbReference>
<accession>A0AAD2DTF9</accession>
<dbReference type="Pfam" id="PF13837">
    <property type="entry name" value="Myb_DNA-bind_4"/>
    <property type="match status" value="1"/>
</dbReference>
<protein>
    <recommendedName>
        <fullName evidence="2">Myb/SANT-like DNA-binding domain-containing protein</fullName>
    </recommendedName>
</protein>
<reference evidence="3" key="1">
    <citation type="submission" date="2023-05" db="EMBL/GenBank/DDBJ databases">
        <authorList>
            <person name="Huff M."/>
        </authorList>
    </citation>
    <scope>NUCLEOTIDE SEQUENCE</scope>
</reference>
<evidence type="ECO:0000256" key="1">
    <source>
        <dbReference type="SAM" id="Coils"/>
    </source>
</evidence>
<evidence type="ECO:0000313" key="4">
    <source>
        <dbReference type="Proteomes" id="UP000834106"/>
    </source>
</evidence>
<proteinExistence type="predicted"/>
<evidence type="ECO:0000259" key="2">
    <source>
        <dbReference type="Pfam" id="PF13837"/>
    </source>
</evidence>
<feature type="domain" description="Myb/SANT-like DNA-binding" evidence="2">
    <location>
        <begin position="34"/>
        <end position="110"/>
    </location>
</feature>